<dbReference type="InterPro" id="IPR016166">
    <property type="entry name" value="FAD-bd_PCMH"/>
</dbReference>
<dbReference type="SUPFAM" id="SSF56176">
    <property type="entry name" value="FAD-binding/transporter-associated domain-like"/>
    <property type="match status" value="1"/>
</dbReference>
<dbReference type="AlphaFoldDB" id="A0A212KBN1"/>
<dbReference type="Pfam" id="PF00941">
    <property type="entry name" value="FAD_binding_5"/>
    <property type="match status" value="1"/>
</dbReference>
<dbReference type="InterPro" id="IPR036318">
    <property type="entry name" value="FAD-bd_PCMH-like_sf"/>
</dbReference>
<dbReference type="InterPro" id="IPR016167">
    <property type="entry name" value="FAD-bd_PCMH_sub1"/>
</dbReference>
<dbReference type="Pfam" id="PF03450">
    <property type="entry name" value="CO_deh_flav_C"/>
    <property type="match status" value="1"/>
</dbReference>
<proteinExistence type="predicted"/>
<dbReference type="GO" id="GO:0016491">
    <property type="term" value="F:oxidoreductase activity"/>
    <property type="evidence" value="ECO:0007669"/>
    <property type="project" value="UniProtKB-KW"/>
</dbReference>
<dbReference type="InterPro" id="IPR051312">
    <property type="entry name" value="Diverse_Substr_Oxidored"/>
</dbReference>
<evidence type="ECO:0000256" key="3">
    <source>
        <dbReference type="ARBA" id="ARBA00023002"/>
    </source>
</evidence>
<protein>
    <submittedName>
        <fullName evidence="5">FAD binding domain in molybdopterin dehydrogenase</fullName>
    </submittedName>
</protein>
<evidence type="ECO:0000313" key="5">
    <source>
        <dbReference type="EMBL" id="SBW09047.1"/>
    </source>
</evidence>
<organism evidence="5">
    <name type="scientific">uncultured Eubacteriales bacterium</name>
    <dbReference type="NCBI Taxonomy" id="172733"/>
    <lineage>
        <taxon>Bacteria</taxon>
        <taxon>Bacillati</taxon>
        <taxon>Bacillota</taxon>
        <taxon>Clostridia</taxon>
        <taxon>Eubacteriales</taxon>
        <taxon>environmental samples</taxon>
    </lineage>
</organism>
<evidence type="ECO:0000256" key="2">
    <source>
        <dbReference type="ARBA" id="ARBA00022827"/>
    </source>
</evidence>
<dbReference type="Gene3D" id="3.30.43.10">
    <property type="entry name" value="Uridine Diphospho-n-acetylenolpyruvylglucosamine Reductase, domain 2"/>
    <property type="match status" value="1"/>
</dbReference>
<accession>A0A212KBN1</accession>
<keyword evidence="1" id="KW-0285">Flavoprotein</keyword>
<dbReference type="PROSITE" id="PS51387">
    <property type="entry name" value="FAD_PCMH"/>
    <property type="match status" value="1"/>
</dbReference>
<dbReference type="InterPro" id="IPR005107">
    <property type="entry name" value="CO_DH_flav_C"/>
</dbReference>
<dbReference type="InterPro" id="IPR002346">
    <property type="entry name" value="Mopterin_DH_FAD-bd"/>
</dbReference>
<keyword evidence="2" id="KW-0274">FAD</keyword>
<dbReference type="PANTHER" id="PTHR42659:SF2">
    <property type="entry name" value="XANTHINE DEHYDROGENASE SUBUNIT C-RELATED"/>
    <property type="match status" value="1"/>
</dbReference>
<evidence type="ECO:0000259" key="4">
    <source>
        <dbReference type="PROSITE" id="PS51387"/>
    </source>
</evidence>
<dbReference type="InterPro" id="IPR016169">
    <property type="entry name" value="FAD-bd_PCMH_sub2"/>
</dbReference>
<dbReference type="Gene3D" id="3.30.465.10">
    <property type="match status" value="1"/>
</dbReference>
<dbReference type="GO" id="GO:0071949">
    <property type="term" value="F:FAD binding"/>
    <property type="evidence" value="ECO:0007669"/>
    <property type="project" value="InterPro"/>
</dbReference>
<dbReference type="EMBL" id="FLUN01000001">
    <property type="protein sequence ID" value="SBW09047.1"/>
    <property type="molecule type" value="Genomic_DNA"/>
</dbReference>
<keyword evidence="3" id="KW-0560">Oxidoreductase</keyword>
<feature type="domain" description="FAD-binding PCMH-type" evidence="4">
    <location>
        <begin position="1"/>
        <end position="176"/>
    </location>
</feature>
<gene>
    <name evidence="5" type="ORF">KL86CLO1_12567</name>
</gene>
<dbReference type="Gene3D" id="3.30.390.50">
    <property type="entry name" value="CO dehydrogenase flavoprotein, C-terminal domain"/>
    <property type="match status" value="1"/>
</dbReference>
<reference evidence="5" key="1">
    <citation type="submission" date="2016-04" db="EMBL/GenBank/DDBJ databases">
        <authorList>
            <person name="Evans L.H."/>
            <person name="Alamgir A."/>
            <person name="Owens N."/>
            <person name="Weber N.D."/>
            <person name="Virtaneva K."/>
            <person name="Barbian K."/>
            <person name="Babar A."/>
            <person name="Rosenke K."/>
        </authorList>
    </citation>
    <scope>NUCLEOTIDE SEQUENCE</scope>
    <source>
        <strain evidence="5">86</strain>
    </source>
</reference>
<dbReference type="PANTHER" id="PTHR42659">
    <property type="entry name" value="XANTHINE DEHYDROGENASE SUBUNIT C-RELATED"/>
    <property type="match status" value="1"/>
</dbReference>
<dbReference type="SUPFAM" id="SSF55447">
    <property type="entry name" value="CO dehydrogenase flavoprotein C-terminal domain-like"/>
    <property type="match status" value="1"/>
</dbReference>
<sequence length="277" mass="29912">MRPFEYYAPTSLEEAFALLAHFGPDAKLLNGGTDVVIQLRDRLIAPRAVIDIKRIPGLNSLTFSEKEGLTIGACVTANALGGSPFVRERYPALGDAALSLGSKQVRNRATCIGNIVNASPLADTATPLLAHGAVVITRSSVGAREVPLEEFFISVRKTSLRPEEIVTSIRVPYLPGCRGVFLKVSRRREVDLSTVCVTCLTTPGGWRIAFGAVAPTPIRLRKTEALLDSQPLAEEVIRQAVELARTEVSPIDDVRASKAYRLEVVGVVLARGLRALM</sequence>
<dbReference type="SMART" id="SM01092">
    <property type="entry name" value="CO_deh_flav_C"/>
    <property type="match status" value="1"/>
</dbReference>
<name>A0A212KBN1_9FIRM</name>
<dbReference type="InterPro" id="IPR036683">
    <property type="entry name" value="CO_DH_flav_C_dom_sf"/>
</dbReference>
<evidence type="ECO:0000256" key="1">
    <source>
        <dbReference type="ARBA" id="ARBA00022630"/>
    </source>
</evidence>